<organism evidence="2 3">
    <name type="scientific">Emydomyces testavorans</name>
    <dbReference type="NCBI Taxonomy" id="2070801"/>
    <lineage>
        <taxon>Eukaryota</taxon>
        <taxon>Fungi</taxon>
        <taxon>Dikarya</taxon>
        <taxon>Ascomycota</taxon>
        <taxon>Pezizomycotina</taxon>
        <taxon>Eurotiomycetes</taxon>
        <taxon>Eurotiomycetidae</taxon>
        <taxon>Onygenales</taxon>
        <taxon>Nannizziopsiaceae</taxon>
        <taxon>Emydomyces</taxon>
    </lineage>
</organism>
<feature type="signal peptide" evidence="1">
    <location>
        <begin position="1"/>
        <end position="23"/>
    </location>
</feature>
<keyword evidence="1" id="KW-0732">Signal</keyword>
<dbReference type="AlphaFoldDB" id="A0AAF0DFW2"/>
<evidence type="ECO:0000313" key="3">
    <source>
        <dbReference type="Proteomes" id="UP001219355"/>
    </source>
</evidence>
<gene>
    <name evidence="2" type="ORF">PRK78_003353</name>
</gene>
<evidence type="ECO:0000256" key="1">
    <source>
        <dbReference type="SAM" id="SignalP"/>
    </source>
</evidence>
<evidence type="ECO:0008006" key="4">
    <source>
        <dbReference type="Google" id="ProtNLM"/>
    </source>
</evidence>
<evidence type="ECO:0000313" key="2">
    <source>
        <dbReference type="EMBL" id="WEW57886.1"/>
    </source>
</evidence>
<dbReference type="InterPro" id="IPR039535">
    <property type="entry name" value="ASST-like"/>
</dbReference>
<dbReference type="Proteomes" id="UP001219355">
    <property type="component" value="Chromosome 2"/>
</dbReference>
<keyword evidence="3" id="KW-1185">Reference proteome</keyword>
<dbReference type="PANTHER" id="PTHR35340:SF6">
    <property type="entry name" value="ASST-DOMAIN-CONTAINING PROTEIN"/>
    <property type="match status" value="1"/>
</dbReference>
<dbReference type="EMBL" id="CP120628">
    <property type="protein sequence ID" value="WEW57886.1"/>
    <property type="molecule type" value="Genomic_DNA"/>
</dbReference>
<accession>A0AAF0DFW2</accession>
<proteinExistence type="predicted"/>
<feature type="chain" id="PRO_5041909058" description="ASST-domain-containing protein" evidence="1">
    <location>
        <begin position="24"/>
        <end position="507"/>
    </location>
</feature>
<dbReference type="PANTHER" id="PTHR35340">
    <property type="entry name" value="PQQ ENZYME REPEAT PROTEIN-RELATED"/>
    <property type="match status" value="1"/>
</dbReference>
<protein>
    <recommendedName>
        <fullName evidence="4">ASST-domain-containing protein</fullName>
    </recommendedName>
</protein>
<reference evidence="2" key="1">
    <citation type="submission" date="2023-03" db="EMBL/GenBank/DDBJ databases">
        <title>Emydomyces testavorans Genome Sequence.</title>
        <authorList>
            <person name="Hoyer L."/>
        </authorList>
    </citation>
    <scope>NUCLEOTIDE SEQUENCE</scope>
    <source>
        <strain evidence="2">16-2883</strain>
    </source>
</reference>
<sequence>MHTITSLLVLLLAIFALSTGATSASTSNSNATWPLQSFHSTDIRTAFFNVTKNGKTELGYIFVTPWANGRSHPSIYQDDGQLVWQGPEGTSYGFRPQTLRGQPVIVYWEGELNSKGYGYGAINILNNSYQRIHKVTLFDESFKTGSEPQKFPSYIDFHEGVITANGSILVTAINITQADLQSVGGPKDGWVVDALAYEIDIESNKVLFRWSAIEHLQEIPLKLSQNPLAGAGRSERDPWNFFHINSVIKYGDSYLVSWRYACSVLLISKSGAVTWNLNGINGGDFKLGPDTNFCYQYGLRLADQKKDKITISCHNNDNAEFTTQLKTTTGLILDLDLRNKTVTLNRRLWDDLNPVKTQDLGSFQNLPNGHVLMNHGIIPVIEEYDENGALVMKLRYGYDKVESTYRVHRVPWIGIPKTKPSVKACRSVASGEVTVYVSWNGATGVESWNLYTGSKEGMLQIIATEPRNGFETIIRGGKDANNTVVVGAVGGPNNGVKSDPVMVGNCS</sequence>
<name>A0AAF0DFW2_9EURO</name>
<dbReference type="Pfam" id="PF14269">
    <property type="entry name" value="Arylsulfotran_2"/>
    <property type="match status" value="1"/>
</dbReference>
<dbReference type="InterPro" id="IPR053143">
    <property type="entry name" value="Arylsulfate_ST"/>
</dbReference>